<dbReference type="EMBL" id="CAVK010000150">
    <property type="protein sequence ID" value="CCW18781.1"/>
    <property type="molecule type" value="Genomic_DNA"/>
</dbReference>
<reference evidence="8" key="2">
    <citation type="submission" date="2013-04" db="EMBL/GenBank/DDBJ databases">
        <title>Bisphenol A degrading Sphingobium sp. strain BiD32.</title>
        <authorList>
            <person name="Nielsen J.L."/>
            <person name="Zhou N.A."/>
            <person name="Kjeldal H."/>
        </authorList>
    </citation>
    <scope>NUCLEOTIDE SEQUENCE [LARGE SCALE GENOMIC DNA]</scope>
    <source>
        <strain evidence="8">BiD32</strain>
    </source>
</reference>
<dbReference type="SUPFAM" id="SSF55729">
    <property type="entry name" value="Acyl-CoA N-acyltransferases (Nat)"/>
    <property type="match status" value="1"/>
</dbReference>
<keyword evidence="3" id="KW-0808">Transferase</keyword>
<dbReference type="Gene3D" id="3.40.630.30">
    <property type="match status" value="1"/>
</dbReference>
<name>N1MPD3_9SPHN</name>
<dbReference type="OrthoDB" id="9799147at2"/>
<keyword evidence="8" id="KW-1185">Reference proteome</keyword>
<evidence type="ECO:0000256" key="4">
    <source>
        <dbReference type="ARBA" id="ARBA00023315"/>
    </source>
</evidence>
<dbReference type="AlphaFoldDB" id="N1MPD3"/>
<reference evidence="7 8" key="1">
    <citation type="submission" date="2013-03" db="EMBL/GenBank/DDBJ databases">
        <authorList>
            <person name="Le V."/>
        </authorList>
    </citation>
    <scope>NUCLEOTIDE SEQUENCE [LARGE SCALE GENOMIC DNA]</scope>
    <source>
        <strain evidence="7 8">BiD32</strain>
    </source>
</reference>
<keyword evidence="2" id="KW-1277">Toxin-antitoxin system</keyword>
<evidence type="ECO:0000313" key="8">
    <source>
        <dbReference type="Proteomes" id="UP000013201"/>
    </source>
</evidence>
<dbReference type="PANTHER" id="PTHR36449:SF1">
    <property type="entry name" value="ACETYLTRANSFERASE"/>
    <property type="match status" value="1"/>
</dbReference>
<keyword evidence="4" id="KW-0012">Acyltransferase</keyword>
<evidence type="ECO:0000259" key="6">
    <source>
        <dbReference type="PROSITE" id="PS51186"/>
    </source>
</evidence>
<evidence type="ECO:0000256" key="5">
    <source>
        <dbReference type="ARBA" id="ARBA00049880"/>
    </source>
</evidence>
<comment type="caution">
    <text evidence="7">The sequence shown here is derived from an EMBL/GenBank/DDBJ whole genome shotgun (WGS) entry which is preliminary data.</text>
</comment>
<sequence length="167" mass="18651">MTTQFRIEKLRRDHAIDAFDCGREELNRFLSRYAWQAQQGGASQSYVALTGDEIVGFHTLVVGHVDHNDAPDRLTKGMARHPVPLMILARLGVSTGHQGKRLGSGLLKDALMRTLQAADIAGIRAIAAHAKDDAARQFYQHFDFMPGLSDPNHMFLLLKDARRYIQG</sequence>
<dbReference type="Proteomes" id="UP000013201">
    <property type="component" value="Unassembled WGS sequence"/>
</dbReference>
<dbReference type="PANTHER" id="PTHR36449">
    <property type="entry name" value="ACETYLTRANSFERASE-RELATED"/>
    <property type="match status" value="1"/>
</dbReference>
<keyword evidence="1" id="KW-0678">Repressor</keyword>
<dbReference type="InterPro" id="IPR016181">
    <property type="entry name" value="Acyl_CoA_acyltransferase"/>
</dbReference>
<protein>
    <submittedName>
        <fullName evidence="7">FIG001353: Acetyltransferase</fullName>
    </submittedName>
</protein>
<dbReference type="PROSITE" id="PS51186">
    <property type="entry name" value="GNAT"/>
    <property type="match status" value="1"/>
</dbReference>
<dbReference type="GO" id="GO:0016747">
    <property type="term" value="F:acyltransferase activity, transferring groups other than amino-acyl groups"/>
    <property type="evidence" value="ECO:0007669"/>
    <property type="project" value="InterPro"/>
</dbReference>
<evidence type="ECO:0000256" key="1">
    <source>
        <dbReference type="ARBA" id="ARBA00022491"/>
    </source>
</evidence>
<organism evidence="7 8">
    <name type="scientific">Sphingobium indicum BiD32</name>
    <dbReference type="NCBI Taxonomy" id="1301087"/>
    <lineage>
        <taxon>Bacteria</taxon>
        <taxon>Pseudomonadati</taxon>
        <taxon>Pseudomonadota</taxon>
        <taxon>Alphaproteobacteria</taxon>
        <taxon>Sphingomonadales</taxon>
        <taxon>Sphingomonadaceae</taxon>
        <taxon>Sphingobium</taxon>
    </lineage>
</organism>
<gene>
    <name evidence="7" type="ORF">EBBID32_31360</name>
</gene>
<accession>N1MPD3</accession>
<dbReference type="InterPro" id="IPR000182">
    <property type="entry name" value="GNAT_dom"/>
</dbReference>
<feature type="domain" description="N-acetyltransferase" evidence="6">
    <location>
        <begin position="5"/>
        <end position="162"/>
    </location>
</feature>
<evidence type="ECO:0000256" key="2">
    <source>
        <dbReference type="ARBA" id="ARBA00022649"/>
    </source>
</evidence>
<dbReference type="Pfam" id="PF13508">
    <property type="entry name" value="Acetyltransf_7"/>
    <property type="match status" value="1"/>
</dbReference>
<proteinExistence type="predicted"/>
<dbReference type="RefSeq" id="WP_006960008.1">
    <property type="nucleotide sequence ID" value="NZ_CAVK010000150.1"/>
</dbReference>
<evidence type="ECO:0000256" key="3">
    <source>
        <dbReference type="ARBA" id="ARBA00022679"/>
    </source>
</evidence>
<evidence type="ECO:0000313" key="7">
    <source>
        <dbReference type="EMBL" id="CCW18781.1"/>
    </source>
</evidence>
<comment type="catalytic activity">
    <reaction evidence="5">
        <text>glycyl-tRNA(Gly) + acetyl-CoA = N-acetylglycyl-tRNA(Gly) + CoA + H(+)</text>
        <dbReference type="Rhea" id="RHEA:81867"/>
        <dbReference type="Rhea" id="RHEA-COMP:9683"/>
        <dbReference type="Rhea" id="RHEA-COMP:19766"/>
        <dbReference type="ChEBI" id="CHEBI:15378"/>
        <dbReference type="ChEBI" id="CHEBI:57287"/>
        <dbReference type="ChEBI" id="CHEBI:57288"/>
        <dbReference type="ChEBI" id="CHEBI:78522"/>
        <dbReference type="ChEBI" id="CHEBI:232036"/>
    </reaction>
</comment>